<keyword evidence="4" id="KW-0479">Metal-binding</keyword>
<keyword evidence="6" id="KW-0484">Methanogenesis</keyword>
<dbReference type="GO" id="GO:0006730">
    <property type="term" value="P:one-carbon metabolic process"/>
    <property type="evidence" value="ECO:0007669"/>
    <property type="project" value="InterPro"/>
</dbReference>
<dbReference type="EC" id="4.1.1.37" evidence="8"/>
<accession>A0A645A6T0</accession>
<organism evidence="8">
    <name type="scientific">bioreactor metagenome</name>
    <dbReference type="NCBI Taxonomy" id="1076179"/>
    <lineage>
        <taxon>unclassified sequences</taxon>
        <taxon>metagenomes</taxon>
        <taxon>ecological metagenomes</taxon>
    </lineage>
</organism>
<comment type="cofactor">
    <cofactor evidence="1">
        <name>Zn(2+)</name>
        <dbReference type="ChEBI" id="CHEBI:29105"/>
    </cofactor>
</comment>
<evidence type="ECO:0000256" key="4">
    <source>
        <dbReference type="ARBA" id="ARBA00022723"/>
    </source>
</evidence>
<dbReference type="AlphaFoldDB" id="A0A645A6T0"/>
<dbReference type="InterPro" id="IPR000257">
    <property type="entry name" value="Uroporphyrinogen_deCOase"/>
</dbReference>
<dbReference type="Gene3D" id="3.20.20.210">
    <property type="match status" value="1"/>
</dbReference>
<sequence>MYDTIEFRESSCKNSRERVFAAIKGKDFDVYPAITPTSVATLEGMKASNAYFPAAHTHPIQMADLAAVGYEVFGFDSIAPYFSVHLEAAALGAKVDFSDPNTTPFVTQRPMNKIDDFSLPSNFLAKQEFQALLKTISILKSRYKQSVPIIGKVIGPWTLAYNLYGVENLILDTILEPAKTQALITELSSIPLAFALAQFDAGADMITWAEHATSDLVSPQIYERFLFPVHKKAANTIQVHGPLILHICGNVMDRLSLIANTGIKLFHIDSRNPLKEALKIAGNSLILTGAINNPVSLVQGTPYSITQEVIRTFREGISLVSPECALPTNVPTQNLRAITETAHHINPHTLPPM</sequence>
<dbReference type="GO" id="GO:0015948">
    <property type="term" value="P:methanogenesis"/>
    <property type="evidence" value="ECO:0007669"/>
    <property type="project" value="UniProtKB-KW"/>
</dbReference>
<keyword evidence="8" id="KW-0456">Lyase</keyword>
<evidence type="ECO:0000313" key="8">
    <source>
        <dbReference type="EMBL" id="MPM46573.1"/>
    </source>
</evidence>
<reference evidence="8" key="1">
    <citation type="submission" date="2019-08" db="EMBL/GenBank/DDBJ databases">
        <authorList>
            <person name="Kucharzyk K."/>
            <person name="Murdoch R.W."/>
            <person name="Higgins S."/>
            <person name="Loffler F."/>
        </authorList>
    </citation>
    <scope>NUCLEOTIDE SEQUENCE</scope>
</reference>
<dbReference type="GO" id="GO:0008168">
    <property type="term" value="F:methyltransferase activity"/>
    <property type="evidence" value="ECO:0007669"/>
    <property type="project" value="UniProtKB-KW"/>
</dbReference>
<keyword evidence="2" id="KW-0489">Methyltransferase</keyword>
<proteinExistence type="predicted"/>
<dbReference type="NCBIfam" id="TIGR01463">
    <property type="entry name" value="mtaA_cmuA"/>
    <property type="match status" value="1"/>
</dbReference>
<dbReference type="PANTHER" id="PTHR47099:SF1">
    <property type="entry name" value="METHYLCOBAMIDE:COM METHYLTRANSFERASE MTBA"/>
    <property type="match status" value="1"/>
</dbReference>
<feature type="domain" description="Uroporphyrinogen decarboxylase (URO-D)" evidence="7">
    <location>
        <begin position="15"/>
        <end position="344"/>
    </location>
</feature>
<dbReference type="PANTHER" id="PTHR47099">
    <property type="entry name" value="METHYLCOBAMIDE:COM METHYLTRANSFERASE MTBA"/>
    <property type="match status" value="1"/>
</dbReference>
<dbReference type="Pfam" id="PF01208">
    <property type="entry name" value="URO-D"/>
    <property type="match status" value="1"/>
</dbReference>
<dbReference type="NCBIfam" id="NF004889">
    <property type="entry name" value="PRK06252.1"/>
    <property type="match status" value="1"/>
</dbReference>
<evidence type="ECO:0000259" key="7">
    <source>
        <dbReference type="Pfam" id="PF01208"/>
    </source>
</evidence>
<gene>
    <name evidence="8" type="primary">hemE_15</name>
    <name evidence="8" type="ORF">SDC9_93277</name>
</gene>
<comment type="caution">
    <text evidence="8">The sequence shown here is derived from an EMBL/GenBank/DDBJ whole genome shotgun (WGS) entry which is preliminary data.</text>
</comment>
<dbReference type="GO" id="GO:0006779">
    <property type="term" value="P:porphyrin-containing compound biosynthetic process"/>
    <property type="evidence" value="ECO:0007669"/>
    <property type="project" value="InterPro"/>
</dbReference>
<dbReference type="GO" id="GO:0046872">
    <property type="term" value="F:metal ion binding"/>
    <property type="evidence" value="ECO:0007669"/>
    <property type="project" value="UniProtKB-KW"/>
</dbReference>
<keyword evidence="3" id="KW-0808">Transferase</keyword>
<evidence type="ECO:0000256" key="3">
    <source>
        <dbReference type="ARBA" id="ARBA00022679"/>
    </source>
</evidence>
<protein>
    <submittedName>
        <fullName evidence="8">Uroporphyrinogen decarboxylase</fullName>
        <ecNumber evidence="8">4.1.1.37</ecNumber>
    </submittedName>
</protein>
<evidence type="ECO:0000256" key="5">
    <source>
        <dbReference type="ARBA" id="ARBA00022833"/>
    </source>
</evidence>
<keyword evidence="5" id="KW-0862">Zinc</keyword>
<dbReference type="InterPro" id="IPR038071">
    <property type="entry name" value="UROD/MetE-like_sf"/>
</dbReference>
<dbReference type="GO" id="GO:0004853">
    <property type="term" value="F:uroporphyrinogen decarboxylase activity"/>
    <property type="evidence" value="ECO:0007669"/>
    <property type="project" value="UniProtKB-EC"/>
</dbReference>
<dbReference type="SUPFAM" id="SSF51726">
    <property type="entry name" value="UROD/MetE-like"/>
    <property type="match status" value="1"/>
</dbReference>
<evidence type="ECO:0000256" key="2">
    <source>
        <dbReference type="ARBA" id="ARBA00022603"/>
    </source>
</evidence>
<name>A0A645A6T0_9ZZZZ</name>
<evidence type="ECO:0000256" key="1">
    <source>
        <dbReference type="ARBA" id="ARBA00001947"/>
    </source>
</evidence>
<dbReference type="InterPro" id="IPR052024">
    <property type="entry name" value="Methanogen_methyltrans"/>
</dbReference>
<dbReference type="EMBL" id="VSSQ01011332">
    <property type="protein sequence ID" value="MPM46573.1"/>
    <property type="molecule type" value="Genomic_DNA"/>
</dbReference>
<evidence type="ECO:0000256" key="6">
    <source>
        <dbReference type="ARBA" id="ARBA00022994"/>
    </source>
</evidence>
<dbReference type="GO" id="GO:0032259">
    <property type="term" value="P:methylation"/>
    <property type="evidence" value="ECO:0007669"/>
    <property type="project" value="UniProtKB-KW"/>
</dbReference>
<dbReference type="InterPro" id="IPR006360">
    <property type="entry name" value="Mtase_MtaA_CmuA"/>
</dbReference>